<evidence type="ECO:0000256" key="4">
    <source>
        <dbReference type="ARBA" id="ARBA00022475"/>
    </source>
</evidence>
<sequence>MKAGHRVSTTVVFAGLATALVIAATAAIGYGSVSVPPLTVWKILWHRLTGLGEPSWTISQDAIVWDLRLPRMLLAALVGAGLSLVGVSTQALVRNPVADPYLLGISSGATVGAVGSLVLGISFWGATSHALAGFLGALAAFALVYALAVRGGALAPSRLLLVGVVVGHALLGVTNYLVLQADDPGKTNSALFWILGSLAGARWADLGVPVVALLIGFTALLLRARALNALLVGDETATSLGIPPTRLRRELFATTSLVTGVMVALSGSIYFVGLVVPHAVRLALGSDHRRILPAALLAGAAFLVLIDLLARSLLSPQELPVGILTAVIGAPVFLVLLSRRRVSETGL</sequence>
<evidence type="ECO:0000313" key="10">
    <source>
        <dbReference type="Proteomes" id="UP001501116"/>
    </source>
</evidence>
<feature type="transmembrane region" description="Helical" evidence="8">
    <location>
        <begin position="130"/>
        <end position="147"/>
    </location>
</feature>
<feature type="transmembrane region" description="Helical" evidence="8">
    <location>
        <begin position="100"/>
        <end position="124"/>
    </location>
</feature>
<keyword evidence="10" id="KW-1185">Reference proteome</keyword>
<dbReference type="Pfam" id="PF01032">
    <property type="entry name" value="FecCD"/>
    <property type="match status" value="1"/>
</dbReference>
<dbReference type="Proteomes" id="UP001501116">
    <property type="component" value="Unassembled WGS sequence"/>
</dbReference>
<feature type="transmembrane region" description="Helical" evidence="8">
    <location>
        <begin position="251"/>
        <end position="271"/>
    </location>
</feature>
<evidence type="ECO:0000256" key="1">
    <source>
        <dbReference type="ARBA" id="ARBA00004651"/>
    </source>
</evidence>
<reference evidence="9 10" key="1">
    <citation type="journal article" date="2019" name="Int. J. Syst. Evol. Microbiol.">
        <title>The Global Catalogue of Microorganisms (GCM) 10K type strain sequencing project: providing services to taxonomists for standard genome sequencing and annotation.</title>
        <authorList>
            <consortium name="The Broad Institute Genomics Platform"/>
            <consortium name="The Broad Institute Genome Sequencing Center for Infectious Disease"/>
            <person name="Wu L."/>
            <person name="Ma J."/>
        </authorList>
    </citation>
    <scope>NUCLEOTIDE SEQUENCE [LARGE SCALE GENOMIC DNA]</scope>
    <source>
        <strain evidence="9 10">JCM 14545</strain>
    </source>
</reference>
<dbReference type="SUPFAM" id="SSF81345">
    <property type="entry name" value="ABC transporter involved in vitamin B12 uptake, BtuC"/>
    <property type="match status" value="1"/>
</dbReference>
<keyword evidence="4" id="KW-1003">Cell membrane</keyword>
<dbReference type="PANTHER" id="PTHR30472">
    <property type="entry name" value="FERRIC ENTEROBACTIN TRANSPORT SYSTEM PERMEASE PROTEIN"/>
    <property type="match status" value="1"/>
</dbReference>
<feature type="transmembrane region" description="Helical" evidence="8">
    <location>
        <begin position="159"/>
        <end position="178"/>
    </location>
</feature>
<feature type="transmembrane region" description="Helical" evidence="8">
    <location>
        <begin position="319"/>
        <end position="337"/>
    </location>
</feature>
<feature type="transmembrane region" description="Helical" evidence="8">
    <location>
        <begin position="72"/>
        <end position="93"/>
    </location>
</feature>
<keyword evidence="3" id="KW-0813">Transport</keyword>
<evidence type="ECO:0000313" key="9">
    <source>
        <dbReference type="EMBL" id="GAA1993231.1"/>
    </source>
</evidence>
<protein>
    <submittedName>
        <fullName evidence="9">Iron ABC transporter permease</fullName>
    </submittedName>
</protein>
<dbReference type="Gene3D" id="1.10.3470.10">
    <property type="entry name" value="ABC transporter involved in vitamin B12 uptake, BtuC"/>
    <property type="match status" value="1"/>
</dbReference>
<feature type="transmembrane region" description="Helical" evidence="8">
    <location>
        <begin position="12"/>
        <end position="33"/>
    </location>
</feature>
<dbReference type="CDD" id="cd06550">
    <property type="entry name" value="TM_ABC_iron-siderophores_like"/>
    <property type="match status" value="1"/>
</dbReference>
<keyword evidence="7 8" id="KW-0472">Membrane</keyword>
<evidence type="ECO:0000256" key="6">
    <source>
        <dbReference type="ARBA" id="ARBA00022989"/>
    </source>
</evidence>
<name>A0ABN2SW48_9PSEU</name>
<dbReference type="EMBL" id="BAAANN010000070">
    <property type="protein sequence ID" value="GAA1993231.1"/>
    <property type="molecule type" value="Genomic_DNA"/>
</dbReference>
<evidence type="ECO:0000256" key="3">
    <source>
        <dbReference type="ARBA" id="ARBA00022448"/>
    </source>
</evidence>
<comment type="subcellular location">
    <subcellularLocation>
        <location evidence="1">Cell membrane</location>
        <topology evidence="1">Multi-pass membrane protein</topology>
    </subcellularLocation>
</comment>
<dbReference type="InterPro" id="IPR037294">
    <property type="entry name" value="ABC_BtuC-like"/>
</dbReference>
<comment type="caution">
    <text evidence="9">The sequence shown here is derived from an EMBL/GenBank/DDBJ whole genome shotgun (WGS) entry which is preliminary data.</text>
</comment>
<evidence type="ECO:0000256" key="7">
    <source>
        <dbReference type="ARBA" id="ARBA00023136"/>
    </source>
</evidence>
<dbReference type="PANTHER" id="PTHR30472:SF67">
    <property type="entry name" value="PERMEASE OF ABC TRANSPORTER-RELATED"/>
    <property type="match status" value="1"/>
</dbReference>
<feature type="transmembrane region" description="Helical" evidence="8">
    <location>
        <begin position="190"/>
        <end position="222"/>
    </location>
</feature>
<feature type="transmembrane region" description="Helical" evidence="8">
    <location>
        <begin position="291"/>
        <end position="310"/>
    </location>
</feature>
<dbReference type="RefSeq" id="WP_344431835.1">
    <property type="nucleotide sequence ID" value="NZ_BAAANN010000070.1"/>
</dbReference>
<proteinExistence type="inferred from homology"/>
<evidence type="ECO:0000256" key="8">
    <source>
        <dbReference type="SAM" id="Phobius"/>
    </source>
</evidence>
<accession>A0ABN2SW48</accession>
<gene>
    <name evidence="9" type="ORF">GCM10009754_85520</name>
</gene>
<evidence type="ECO:0000256" key="5">
    <source>
        <dbReference type="ARBA" id="ARBA00022692"/>
    </source>
</evidence>
<keyword evidence="6 8" id="KW-1133">Transmembrane helix</keyword>
<organism evidence="9 10">
    <name type="scientific">Amycolatopsis minnesotensis</name>
    <dbReference type="NCBI Taxonomy" id="337894"/>
    <lineage>
        <taxon>Bacteria</taxon>
        <taxon>Bacillati</taxon>
        <taxon>Actinomycetota</taxon>
        <taxon>Actinomycetes</taxon>
        <taxon>Pseudonocardiales</taxon>
        <taxon>Pseudonocardiaceae</taxon>
        <taxon>Amycolatopsis</taxon>
    </lineage>
</organism>
<keyword evidence="5 8" id="KW-0812">Transmembrane</keyword>
<comment type="similarity">
    <text evidence="2">Belongs to the binding-protein-dependent transport system permease family. FecCD subfamily.</text>
</comment>
<dbReference type="InterPro" id="IPR000522">
    <property type="entry name" value="ABC_transptr_permease_BtuC"/>
</dbReference>
<evidence type="ECO:0000256" key="2">
    <source>
        <dbReference type="ARBA" id="ARBA00007935"/>
    </source>
</evidence>